<comment type="catalytic activity">
    <reaction evidence="9">
        <text>ATP + H2O = ADP + phosphate + H(+)</text>
        <dbReference type="Rhea" id="RHEA:13065"/>
        <dbReference type="ChEBI" id="CHEBI:15377"/>
        <dbReference type="ChEBI" id="CHEBI:15378"/>
        <dbReference type="ChEBI" id="CHEBI:30616"/>
        <dbReference type="ChEBI" id="CHEBI:43474"/>
        <dbReference type="ChEBI" id="CHEBI:456216"/>
        <dbReference type="EC" id="5.6.2.4"/>
    </reaction>
</comment>
<evidence type="ECO:0000256" key="8">
    <source>
        <dbReference type="ARBA" id="ARBA00034808"/>
    </source>
</evidence>
<keyword evidence="5 10" id="KW-0067">ATP-binding</keyword>
<comment type="similarity">
    <text evidence="1">Belongs to the helicase family. UvrD subfamily.</text>
</comment>
<keyword evidence="2 10" id="KW-0547">Nucleotide-binding</keyword>
<dbReference type="GO" id="GO:0016787">
    <property type="term" value="F:hydrolase activity"/>
    <property type="evidence" value="ECO:0007669"/>
    <property type="project" value="UniProtKB-UniRule"/>
</dbReference>
<dbReference type="EC" id="5.6.2.4" evidence="8"/>
<evidence type="ECO:0000256" key="2">
    <source>
        <dbReference type="ARBA" id="ARBA00022741"/>
    </source>
</evidence>
<evidence type="ECO:0000256" key="3">
    <source>
        <dbReference type="ARBA" id="ARBA00022801"/>
    </source>
</evidence>
<dbReference type="PANTHER" id="PTHR11070">
    <property type="entry name" value="UVRD / RECB / PCRA DNA HELICASE FAMILY MEMBER"/>
    <property type="match status" value="1"/>
</dbReference>
<dbReference type="InterPro" id="IPR013986">
    <property type="entry name" value="DExx_box_DNA_helicase_dom_sf"/>
</dbReference>
<feature type="domain" description="UvrD-like helicase ATP-binding" evidence="11">
    <location>
        <begin position="2"/>
        <end position="245"/>
    </location>
</feature>
<keyword evidence="6" id="KW-0413">Isomerase</keyword>
<dbReference type="GO" id="GO:0005524">
    <property type="term" value="F:ATP binding"/>
    <property type="evidence" value="ECO:0007669"/>
    <property type="project" value="UniProtKB-UniRule"/>
</dbReference>
<proteinExistence type="inferred from homology"/>
<protein>
    <recommendedName>
        <fullName evidence="8">DNA 3'-5' helicase</fullName>
        <ecNumber evidence="8">5.6.2.4</ecNumber>
    </recommendedName>
</protein>
<dbReference type="GO" id="GO:0000725">
    <property type="term" value="P:recombinational repair"/>
    <property type="evidence" value="ECO:0007669"/>
    <property type="project" value="TreeGrafter"/>
</dbReference>
<reference evidence="12" key="1">
    <citation type="submission" date="2020-04" db="EMBL/GenBank/DDBJ databases">
        <authorList>
            <person name="Chiriac C."/>
            <person name="Salcher M."/>
            <person name="Ghai R."/>
            <person name="Kavagutti S V."/>
        </authorList>
    </citation>
    <scope>NUCLEOTIDE SEQUENCE</scope>
</reference>
<dbReference type="GO" id="GO:0043138">
    <property type="term" value="F:3'-5' DNA helicase activity"/>
    <property type="evidence" value="ECO:0007669"/>
    <property type="project" value="UniProtKB-EC"/>
</dbReference>
<keyword evidence="3 10" id="KW-0378">Hydrolase</keyword>
<evidence type="ECO:0000256" key="4">
    <source>
        <dbReference type="ARBA" id="ARBA00022806"/>
    </source>
</evidence>
<dbReference type="Pfam" id="PF00580">
    <property type="entry name" value="UvrD-helicase"/>
    <property type="match status" value="1"/>
</dbReference>
<evidence type="ECO:0000256" key="10">
    <source>
        <dbReference type="PROSITE-ProRule" id="PRU00560"/>
    </source>
</evidence>
<sequence>MNTLNPLQKKFVESDSSKIILSACPGSGKTHALAHRIKRDVELYGGGGIVCITFTEAGAKAFKERLSGMGVEISFAGTMHSYALQILNQHGHSLGYRGEVKQVSDDEVIPMIKEIMTNVGSGKDSPNKVFNIIAGKLESVTTLHCTVAKRVMSNLRSKGLATFDMMLTDMLRLAPQLPAVEGLYLDESQDFSAVEWRIIDEIWAGRKIIVGDEDQCIYEWRGADPTTLTSMKGDRMVLTENYRSTPQIISSANSVIKNNENRTKKEMVSSRQENANDWPVRYLHCFDMSAICLTIAKAAKSCKSIAVLCRYNSSFARQVTPNDLKKHFRLYPEGINITATDEEPDPDFHIGTIHSAKGLEWDTVIVIDWNPRIVTEEERRLFYVAITRARNKVIVIGEEMSELAKEAGL</sequence>
<feature type="binding site" evidence="10">
    <location>
        <begin position="23"/>
        <end position="30"/>
    </location>
    <ligand>
        <name>ATP</name>
        <dbReference type="ChEBI" id="CHEBI:30616"/>
    </ligand>
</feature>
<comment type="catalytic activity">
    <reaction evidence="7">
        <text>Couples ATP hydrolysis with the unwinding of duplex DNA by translocating in the 3'-5' direction.</text>
        <dbReference type="EC" id="5.6.2.4"/>
    </reaction>
</comment>
<gene>
    <name evidence="12" type="ORF">UFOVP861_50</name>
</gene>
<evidence type="ECO:0000256" key="1">
    <source>
        <dbReference type="ARBA" id="ARBA00009922"/>
    </source>
</evidence>
<dbReference type="InterPro" id="IPR014016">
    <property type="entry name" value="UvrD-like_ATP-bd"/>
</dbReference>
<dbReference type="PANTHER" id="PTHR11070:SF45">
    <property type="entry name" value="DNA 3'-5' HELICASE"/>
    <property type="match status" value="1"/>
</dbReference>
<organism evidence="12">
    <name type="scientific">uncultured Caudovirales phage</name>
    <dbReference type="NCBI Taxonomy" id="2100421"/>
    <lineage>
        <taxon>Viruses</taxon>
        <taxon>Duplodnaviria</taxon>
        <taxon>Heunggongvirae</taxon>
        <taxon>Uroviricota</taxon>
        <taxon>Caudoviricetes</taxon>
        <taxon>Peduoviridae</taxon>
        <taxon>Maltschvirus</taxon>
        <taxon>Maltschvirus maltsch</taxon>
    </lineage>
</organism>
<dbReference type="InterPro" id="IPR027417">
    <property type="entry name" value="P-loop_NTPase"/>
</dbReference>
<dbReference type="Pfam" id="PF13361">
    <property type="entry name" value="UvrD_C"/>
    <property type="match status" value="2"/>
</dbReference>
<dbReference type="Gene3D" id="1.10.10.160">
    <property type="match status" value="1"/>
</dbReference>
<evidence type="ECO:0000313" key="12">
    <source>
        <dbReference type="EMBL" id="CAB4167748.1"/>
    </source>
</evidence>
<dbReference type="SUPFAM" id="SSF52540">
    <property type="entry name" value="P-loop containing nucleoside triphosphate hydrolases"/>
    <property type="match status" value="1"/>
</dbReference>
<evidence type="ECO:0000256" key="7">
    <source>
        <dbReference type="ARBA" id="ARBA00034617"/>
    </source>
</evidence>
<dbReference type="CDD" id="cd18807">
    <property type="entry name" value="SF1_C_UvrD"/>
    <property type="match status" value="1"/>
</dbReference>
<keyword evidence="4 10" id="KW-0347">Helicase</keyword>
<dbReference type="EMBL" id="LR796810">
    <property type="protein sequence ID" value="CAB4167748.1"/>
    <property type="molecule type" value="Genomic_DNA"/>
</dbReference>
<dbReference type="PROSITE" id="PS51198">
    <property type="entry name" value="UVRD_HELICASE_ATP_BIND"/>
    <property type="match status" value="1"/>
</dbReference>
<dbReference type="GO" id="GO:0003677">
    <property type="term" value="F:DNA binding"/>
    <property type="evidence" value="ECO:0007669"/>
    <property type="project" value="UniProtKB-KW"/>
</dbReference>
<accession>A0A6J5PF22</accession>
<dbReference type="Gene3D" id="3.40.50.300">
    <property type="entry name" value="P-loop containing nucleotide triphosphate hydrolases"/>
    <property type="match status" value="2"/>
</dbReference>
<evidence type="ECO:0000256" key="5">
    <source>
        <dbReference type="ARBA" id="ARBA00022840"/>
    </source>
</evidence>
<dbReference type="InterPro" id="IPR000212">
    <property type="entry name" value="DNA_helicase_UvrD/REP"/>
</dbReference>
<evidence type="ECO:0000259" key="11">
    <source>
        <dbReference type="PROSITE" id="PS51198"/>
    </source>
</evidence>
<name>A0A6J5PF22_9CAUD</name>
<evidence type="ECO:0000256" key="9">
    <source>
        <dbReference type="ARBA" id="ARBA00048988"/>
    </source>
</evidence>
<evidence type="ECO:0000256" key="6">
    <source>
        <dbReference type="ARBA" id="ARBA00023235"/>
    </source>
</evidence>
<dbReference type="InterPro" id="IPR014017">
    <property type="entry name" value="DNA_helicase_UvrD-like_C"/>
</dbReference>